<dbReference type="Proteomes" id="UP001177670">
    <property type="component" value="Unassembled WGS sequence"/>
</dbReference>
<feature type="compositionally biased region" description="Acidic residues" evidence="1">
    <location>
        <begin position="38"/>
        <end position="50"/>
    </location>
</feature>
<comment type="caution">
    <text evidence="2">The sequence shown here is derived from an EMBL/GenBank/DDBJ whole genome shotgun (WGS) entry which is preliminary data.</text>
</comment>
<dbReference type="AlphaFoldDB" id="A0AA40G4G3"/>
<evidence type="ECO:0000313" key="2">
    <source>
        <dbReference type="EMBL" id="KAK1130906.1"/>
    </source>
</evidence>
<organism evidence="2 3">
    <name type="scientific">Melipona bicolor</name>
    <dbReference type="NCBI Taxonomy" id="60889"/>
    <lineage>
        <taxon>Eukaryota</taxon>
        <taxon>Metazoa</taxon>
        <taxon>Ecdysozoa</taxon>
        <taxon>Arthropoda</taxon>
        <taxon>Hexapoda</taxon>
        <taxon>Insecta</taxon>
        <taxon>Pterygota</taxon>
        <taxon>Neoptera</taxon>
        <taxon>Endopterygota</taxon>
        <taxon>Hymenoptera</taxon>
        <taxon>Apocrita</taxon>
        <taxon>Aculeata</taxon>
        <taxon>Apoidea</taxon>
        <taxon>Anthophila</taxon>
        <taxon>Apidae</taxon>
        <taxon>Melipona</taxon>
    </lineage>
</organism>
<keyword evidence="3" id="KW-1185">Reference proteome</keyword>
<dbReference type="EMBL" id="JAHYIQ010000006">
    <property type="protein sequence ID" value="KAK1130906.1"/>
    <property type="molecule type" value="Genomic_DNA"/>
</dbReference>
<evidence type="ECO:0000256" key="1">
    <source>
        <dbReference type="SAM" id="MobiDB-lite"/>
    </source>
</evidence>
<reference evidence="2" key="1">
    <citation type="submission" date="2021-10" db="EMBL/GenBank/DDBJ databases">
        <title>Melipona bicolor Genome sequencing and assembly.</title>
        <authorList>
            <person name="Araujo N.S."/>
            <person name="Arias M.C."/>
        </authorList>
    </citation>
    <scope>NUCLEOTIDE SEQUENCE</scope>
    <source>
        <strain evidence="2">USP_2M_L1-L4_2017</strain>
        <tissue evidence="2">Whole body</tissue>
    </source>
</reference>
<proteinExistence type="predicted"/>
<evidence type="ECO:0000313" key="3">
    <source>
        <dbReference type="Proteomes" id="UP001177670"/>
    </source>
</evidence>
<protein>
    <submittedName>
        <fullName evidence="2">Uncharacterized protein</fullName>
    </submittedName>
</protein>
<sequence>MIHKPVQIVLSSFYNKFICLTIESANYGTKDDYIISSDESDIEDNDETYSETDKDEQNFGNERDCDTIFRLNKSDDDHVGNTQKHSKPDARNNVWSDFEFEEKMYRVIPLKLDEKIFESKRSALTDKNQLERKNK</sequence>
<name>A0AA40G4G3_9HYME</name>
<gene>
    <name evidence="2" type="ORF">K0M31_017210</name>
</gene>
<accession>A0AA40G4G3</accession>
<feature type="compositionally biased region" description="Basic and acidic residues" evidence="1">
    <location>
        <begin position="51"/>
        <end position="62"/>
    </location>
</feature>
<feature type="region of interest" description="Disordered" evidence="1">
    <location>
        <begin position="37"/>
        <end position="62"/>
    </location>
</feature>